<evidence type="ECO:0000313" key="3">
    <source>
        <dbReference type="Proteomes" id="UP000331127"/>
    </source>
</evidence>
<accession>A0A5M3X255</accession>
<gene>
    <name evidence="2" type="ORF">Amac_094030</name>
</gene>
<evidence type="ECO:0008006" key="4">
    <source>
        <dbReference type="Google" id="ProtNLM"/>
    </source>
</evidence>
<protein>
    <recommendedName>
        <fullName evidence="4">PknH-like extracellular domain-containing protein</fullName>
    </recommendedName>
</protein>
<dbReference type="EMBL" id="BLAE01000084">
    <property type="protein sequence ID" value="GES15805.1"/>
    <property type="molecule type" value="Genomic_DNA"/>
</dbReference>
<feature type="signal peptide" evidence="1">
    <location>
        <begin position="1"/>
        <end position="20"/>
    </location>
</feature>
<evidence type="ECO:0000313" key="2">
    <source>
        <dbReference type="EMBL" id="GES15805.1"/>
    </source>
</evidence>
<keyword evidence="1" id="KW-0732">Signal</keyword>
<proteinExistence type="predicted"/>
<dbReference type="AlphaFoldDB" id="A0A5M3X255"/>
<reference evidence="2 3" key="1">
    <citation type="submission" date="2019-10" db="EMBL/GenBank/DDBJ databases">
        <title>Whole genome shotgun sequence of Acrocarpospora macrocephala NBRC 16266.</title>
        <authorList>
            <person name="Ichikawa N."/>
            <person name="Kimura A."/>
            <person name="Kitahashi Y."/>
            <person name="Komaki H."/>
            <person name="Oguchi A."/>
        </authorList>
    </citation>
    <scope>NUCLEOTIDE SEQUENCE [LARGE SCALE GENOMIC DNA]</scope>
    <source>
        <strain evidence="2 3">NBRC 16266</strain>
    </source>
</reference>
<dbReference type="PROSITE" id="PS51257">
    <property type="entry name" value="PROKAR_LIPOPROTEIN"/>
    <property type="match status" value="1"/>
</dbReference>
<keyword evidence="3" id="KW-1185">Reference proteome</keyword>
<feature type="chain" id="PRO_5024465637" description="PknH-like extracellular domain-containing protein" evidence="1">
    <location>
        <begin position="21"/>
        <end position="223"/>
    </location>
</feature>
<name>A0A5M3X255_9ACTN</name>
<evidence type="ECO:0000256" key="1">
    <source>
        <dbReference type="SAM" id="SignalP"/>
    </source>
</evidence>
<sequence>MRKMHHVVLAALLVSGLGCAAERVIPPSRGVASNGAGDLTELLLTHVDGMRRVYGPETGAFGGLRATRAGLHALGAARVDKPQCRSSGQLDARALAEAPGAVVSFATPSVGSSGPTRTVTQAVMVADWFPGTPPADCARYTATIGTETIAYVTTPVTAPGWGEDAQGFFTTAETGRLRTNIGSVVVKYRGVLMSLLVVGANVTRADVIRQADLASENLRRVVV</sequence>
<organism evidence="2 3">
    <name type="scientific">Acrocarpospora macrocephala</name>
    <dbReference type="NCBI Taxonomy" id="150177"/>
    <lineage>
        <taxon>Bacteria</taxon>
        <taxon>Bacillati</taxon>
        <taxon>Actinomycetota</taxon>
        <taxon>Actinomycetes</taxon>
        <taxon>Streptosporangiales</taxon>
        <taxon>Streptosporangiaceae</taxon>
        <taxon>Acrocarpospora</taxon>
    </lineage>
</organism>
<dbReference type="Proteomes" id="UP000331127">
    <property type="component" value="Unassembled WGS sequence"/>
</dbReference>
<comment type="caution">
    <text evidence="2">The sequence shown here is derived from an EMBL/GenBank/DDBJ whole genome shotgun (WGS) entry which is preliminary data.</text>
</comment>